<dbReference type="OrthoDB" id="186587at2"/>
<dbReference type="GO" id="GO:0006355">
    <property type="term" value="P:regulation of DNA-templated transcription"/>
    <property type="evidence" value="ECO:0007669"/>
    <property type="project" value="TreeGrafter"/>
</dbReference>
<dbReference type="RefSeq" id="WP_124999675.1">
    <property type="nucleotide sequence ID" value="NZ_RQXT01000017.1"/>
</dbReference>
<dbReference type="EMBL" id="RQXT01000017">
    <property type="protein sequence ID" value="RRI01129.1"/>
    <property type="molecule type" value="Genomic_DNA"/>
</dbReference>
<evidence type="ECO:0000259" key="1">
    <source>
        <dbReference type="Pfam" id="PF01965"/>
    </source>
</evidence>
<dbReference type="Gene3D" id="3.40.50.880">
    <property type="match status" value="1"/>
</dbReference>
<dbReference type="Proteomes" id="UP000273786">
    <property type="component" value="Unassembled WGS sequence"/>
</dbReference>
<dbReference type="Pfam" id="PF01965">
    <property type="entry name" value="DJ-1_PfpI"/>
    <property type="match status" value="1"/>
</dbReference>
<dbReference type="AlphaFoldDB" id="A0A3P3FTU5"/>
<dbReference type="InterPro" id="IPR052158">
    <property type="entry name" value="INH-QAR"/>
</dbReference>
<dbReference type="InterPro" id="IPR029062">
    <property type="entry name" value="Class_I_gatase-like"/>
</dbReference>
<proteinExistence type="predicted"/>
<sequence length="235" mass="24959">MTLRFGILVFPNVQQLDLTGPYEVLASAKGAEVELIWKDRSPVVSSTRLSLSPTVTFEDCPPLDVLCVPGGGGVNALLEDQEVLDFVRQRAAQARYVTSVCSGALVLGAAGLLKGKRATTHWYAHDFLVEFGAVPVDARIVEDGNLITAGGVTSGIDFGLALVARLLGQAEAETVQLSLEYAPAPPFRSGTPAEAAPAVLAQAKERLAASRRAREEMFARWRGAGSATTPARIRD</sequence>
<name>A0A3P3FTU5_9HYPH</name>
<dbReference type="SUPFAM" id="SSF52317">
    <property type="entry name" value="Class I glutamine amidotransferase-like"/>
    <property type="match status" value="1"/>
</dbReference>
<dbReference type="PANTHER" id="PTHR43130">
    <property type="entry name" value="ARAC-FAMILY TRANSCRIPTIONAL REGULATOR"/>
    <property type="match status" value="1"/>
</dbReference>
<comment type="caution">
    <text evidence="2">The sequence shown here is derived from an EMBL/GenBank/DDBJ whole genome shotgun (WGS) entry which is preliminary data.</text>
</comment>
<dbReference type="PANTHER" id="PTHR43130:SF2">
    <property type="entry name" value="DJ-1_PFPI DOMAIN-CONTAINING PROTEIN"/>
    <property type="match status" value="1"/>
</dbReference>
<dbReference type="InterPro" id="IPR002818">
    <property type="entry name" value="DJ-1/PfpI"/>
</dbReference>
<protein>
    <submittedName>
        <fullName evidence="2">DJ-1/PfpI family protein</fullName>
    </submittedName>
</protein>
<feature type="domain" description="DJ-1/PfpI" evidence="1">
    <location>
        <begin position="7"/>
        <end position="164"/>
    </location>
</feature>
<keyword evidence="3" id="KW-1185">Reference proteome</keyword>
<reference evidence="2 3" key="1">
    <citation type="submission" date="2018-11" db="EMBL/GenBank/DDBJ databases">
        <title>the genome of Mesorhizobium tamadayense DSM 28320.</title>
        <authorList>
            <person name="Gao J."/>
        </authorList>
    </citation>
    <scope>NUCLEOTIDE SEQUENCE [LARGE SCALE GENOMIC DNA]</scope>
    <source>
        <strain evidence="2 3">DSM 28320</strain>
    </source>
</reference>
<evidence type="ECO:0000313" key="2">
    <source>
        <dbReference type="EMBL" id="RRI01129.1"/>
    </source>
</evidence>
<organism evidence="2 3">
    <name type="scientific">Mesorhizobium tamadayense</name>
    <dbReference type="NCBI Taxonomy" id="425306"/>
    <lineage>
        <taxon>Bacteria</taxon>
        <taxon>Pseudomonadati</taxon>
        <taxon>Pseudomonadota</taxon>
        <taxon>Alphaproteobacteria</taxon>
        <taxon>Hyphomicrobiales</taxon>
        <taxon>Phyllobacteriaceae</taxon>
        <taxon>Mesorhizobium</taxon>
    </lineage>
</organism>
<accession>A0A3P3FTU5</accession>
<dbReference type="CDD" id="cd03139">
    <property type="entry name" value="GATase1_PfpI_2"/>
    <property type="match status" value="1"/>
</dbReference>
<evidence type="ECO:0000313" key="3">
    <source>
        <dbReference type="Proteomes" id="UP000273786"/>
    </source>
</evidence>
<gene>
    <name evidence="2" type="ORF">EH240_15650</name>
</gene>